<protein>
    <submittedName>
        <fullName evidence="1">Uncharacterized protein</fullName>
    </submittedName>
</protein>
<proteinExistence type="predicted"/>
<evidence type="ECO:0000313" key="1">
    <source>
        <dbReference type="EMBL" id="ROP35728.1"/>
    </source>
</evidence>
<reference evidence="1 2" key="1">
    <citation type="submission" date="2018-11" db="EMBL/GenBank/DDBJ databases">
        <title>Sequencing the genomes of 1000 actinobacteria strains.</title>
        <authorList>
            <person name="Klenk H.-P."/>
        </authorList>
    </citation>
    <scope>NUCLEOTIDE SEQUENCE [LARGE SCALE GENOMIC DNA]</scope>
    <source>
        <strain evidence="1 2">DSM 44231</strain>
    </source>
</reference>
<evidence type="ECO:0000313" key="2">
    <source>
        <dbReference type="Proteomes" id="UP000268727"/>
    </source>
</evidence>
<organism evidence="1 2">
    <name type="scientific">Saccharothrix texasensis</name>
    <dbReference type="NCBI Taxonomy" id="103734"/>
    <lineage>
        <taxon>Bacteria</taxon>
        <taxon>Bacillati</taxon>
        <taxon>Actinomycetota</taxon>
        <taxon>Actinomycetes</taxon>
        <taxon>Pseudonocardiales</taxon>
        <taxon>Pseudonocardiaceae</taxon>
        <taxon>Saccharothrix</taxon>
    </lineage>
</organism>
<accession>A0A3N1GZQ4</accession>
<gene>
    <name evidence="1" type="ORF">EDD40_0976</name>
</gene>
<dbReference type="EMBL" id="RJKM01000001">
    <property type="protein sequence ID" value="ROP35728.1"/>
    <property type="molecule type" value="Genomic_DNA"/>
</dbReference>
<keyword evidence="2" id="KW-1185">Reference proteome</keyword>
<dbReference type="AlphaFoldDB" id="A0A3N1GZQ4"/>
<name>A0A3N1GZQ4_9PSEU</name>
<sequence length="121" mass="12591">MSSGAGERFGAQEQESFVVDDVGFQRAELGWDLVMAALFEQQLPEGDQGGAAVCMGVVAEGVHPPTTHVLQRSPAPQPEGLVEPVGIATLTCSVGRTEEAVVVDRVWGDVEKVGVGSGLMA</sequence>
<comment type="caution">
    <text evidence="1">The sequence shown here is derived from an EMBL/GenBank/DDBJ whole genome shotgun (WGS) entry which is preliminary data.</text>
</comment>
<dbReference type="Proteomes" id="UP000268727">
    <property type="component" value="Unassembled WGS sequence"/>
</dbReference>